<evidence type="ECO:0000256" key="1">
    <source>
        <dbReference type="SAM" id="MobiDB-lite"/>
    </source>
</evidence>
<feature type="compositionally biased region" description="Basic and acidic residues" evidence="1">
    <location>
        <begin position="1"/>
        <end position="18"/>
    </location>
</feature>
<dbReference type="EMBL" id="JBHSXX010000001">
    <property type="protein sequence ID" value="MFC6869728.1"/>
    <property type="molecule type" value="Genomic_DNA"/>
</dbReference>
<gene>
    <name evidence="3" type="ORF">ACFQGD_21535</name>
</gene>
<comment type="caution">
    <text evidence="3">The sequence shown here is derived from an EMBL/GenBank/DDBJ whole genome shotgun (WGS) entry which is preliminary data.</text>
</comment>
<dbReference type="GO" id="GO:0016874">
    <property type="term" value="F:ligase activity"/>
    <property type="evidence" value="ECO:0007669"/>
    <property type="project" value="UniProtKB-KW"/>
</dbReference>
<name>A0ABW2C3M7_9PSEU</name>
<feature type="transmembrane region" description="Helical" evidence="2">
    <location>
        <begin position="250"/>
        <end position="273"/>
    </location>
</feature>
<feature type="region of interest" description="Disordered" evidence="1">
    <location>
        <begin position="1"/>
        <end position="20"/>
    </location>
</feature>
<feature type="transmembrane region" description="Helical" evidence="2">
    <location>
        <begin position="181"/>
        <end position="197"/>
    </location>
</feature>
<feature type="transmembrane region" description="Helical" evidence="2">
    <location>
        <begin position="202"/>
        <end position="219"/>
    </location>
</feature>
<dbReference type="RefSeq" id="WP_345397704.1">
    <property type="nucleotide sequence ID" value="NZ_BAABLA010000027.1"/>
</dbReference>
<keyword evidence="3" id="KW-0436">Ligase</keyword>
<keyword evidence="2" id="KW-0472">Membrane</keyword>
<protein>
    <submittedName>
        <fullName evidence="3">O-antigen ligase family protein</fullName>
    </submittedName>
</protein>
<keyword evidence="2" id="KW-0812">Transmembrane</keyword>
<reference evidence="4" key="1">
    <citation type="journal article" date="2019" name="Int. J. Syst. Evol. Microbiol.">
        <title>The Global Catalogue of Microorganisms (GCM) 10K type strain sequencing project: providing services to taxonomists for standard genome sequencing and annotation.</title>
        <authorList>
            <consortium name="The Broad Institute Genomics Platform"/>
            <consortium name="The Broad Institute Genome Sequencing Center for Infectious Disease"/>
            <person name="Wu L."/>
            <person name="Ma J."/>
        </authorList>
    </citation>
    <scope>NUCLEOTIDE SEQUENCE [LARGE SCALE GENOMIC DNA]</scope>
    <source>
        <strain evidence="4">KCTC 32255</strain>
    </source>
</reference>
<proteinExistence type="predicted"/>
<organism evidence="3 4">
    <name type="scientific">Haloechinothrix salitolerans</name>
    <dbReference type="NCBI Taxonomy" id="926830"/>
    <lineage>
        <taxon>Bacteria</taxon>
        <taxon>Bacillati</taxon>
        <taxon>Actinomycetota</taxon>
        <taxon>Actinomycetes</taxon>
        <taxon>Pseudonocardiales</taxon>
        <taxon>Pseudonocardiaceae</taxon>
        <taxon>Haloechinothrix</taxon>
    </lineage>
</organism>
<sequence length="440" mass="46943">MTTLAARRDPTAPRDADTAGRTPPLVGVAWGLLIVNTLGSQGPETLVAIPRPIAQAVTMGSLLIAFTLALLLNPRLKVRPSAFLLLLTLLLVLSIVASARIDSGYGALMRCARLAMFLATLWLLSYWWRGTVAFVRYHITTFAVVLAVVVAGLITAPGLAMPEAYGGRLVGALWPMPPPQIAQYAAIVAGLTLLLWLGRRTTASSVLLFAVPALGLLLLTHTRTATFAMLAGLVLAVLSLVLTTSRARKAALGIAVGGGLALVAFLPAIQGWIRRGQDAENFTSLTGREKVWDALLADNRTVTEQLFGVGLTDKSFNGLPIDSGWLAVYHEQGLVGLTLVFGFLATLAAVAVLRPPSLERACAIFLIVYCLMASYAEVGLGDASPYLLHLAVAATLLVSRHDPARNPHIEIETDVTEWQDGTNSKRRHRTHFRGGTVQGA</sequence>
<dbReference type="PANTHER" id="PTHR37422:SF13">
    <property type="entry name" value="LIPOPOLYSACCHARIDE BIOSYNTHESIS PROTEIN PA4999-RELATED"/>
    <property type="match status" value="1"/>
</dbReference>
<feature type="transmembrane region" description="Helical" evidence="2">
    <location>
        <begin position="53"/>
        <end position="71"/>
    </location>
</feature>
<dbReference type="Proteomes" id="UP001596337">
    <property type="component" value="Unassembled WGS sequence"/>
</dbReference>
<dbReference type="InterPro" id="IPR051533">
    <property type="entry name" value="WaaL-like"/>
</dbReference>
<feature type="transmembrane region" description="Helical" evidence="2">
    <location>
        <begin position="83"/>
        <end position="101"/>
    </location>
</feature>
<evidence type="ECO:0000256" key="2">
    <source>
        <dbReference type="SAM" id="Phobius"/>
    </source>
</evidence>
<feature type="transmembrane region" description="Helical" evidence="2">
    <location>
        <begin position="107"/>
        <end position="127"/>
    </location>
</feature>
<keyword evidence="4" id="KW-1185">Reference proteome</keyword>
<feature type="transmembrane region" description="Helical" evidence="2">
    <location>
        <begin position="333"/>
        <end position="353"/>
    </location>
</feature>
<dbReference type="PANTHER" id="PTHR37422">
    <property type="entry name" value="TEICHURONIC ACID BIOSYNTHESIS PROTEIN TUAE"/>
    <property type="match status" value="1"/>
</dbReference>
<evidence type="ECO:0000313" key="4">
    <source>
        <dbReference type="Proteomes" id="UP001596337"/>
    </source>
</evidence>
<keyword evidence="2" id="KW-1133">Transmembrane helix</keyword>
<feature type="transmembrane region" description="Helical" evidence="2">
    <location>
        <begin position="225"/>
        <end position="243"/>
    </location>
</feature>
<feature type="transmembrane region" description="Helical" evidence="2">
    <location>
        <begin position="360"/>
        <end position="377"/>
    </location>
</feature>
<feature type="transmembrane region" description="Helical" evidence="2">
    <location>
        <begin position="139"/>
        <end position="161"/>
    </location>
</feature>
<accession>A0ABW2C3M7</accession>
<evidence type="ECO:0000313" key="3">
    <source>
        <dbReference type="EMBL" id="MFC6869728.1"/>
    </source>
</evidence>